<evidence type="ECO:0000313" key="1">
    <source>
        <dbReference type="EMBL" id="SVC15515.1"/>
    </source>
</evidence>
<sequence length="26" mass="2763">MGKPLPAFFAAAILLCAENTRATVRT</sequence>
<dbReference type="EMBL" id="UINC01076392">
    <property type="protein sequence ID" value="SVC15515.1"/>
    <property type="molecule type" value="Genomic_DNA"/>
</dbReference>
<name>A0A382JV33_9ZZZZ</name>
<dbReference type="AlphaFoldDB" id="A0A382JV33"/>
<feature type="non-terminal residue" evidence="1">
    <location>
        <position position="26"/>
    </location>
</feature>
<accession>A0A382JV33</accession>
<reference evidence="1" key="1">
    <citation type="submission" date="2018-05" db="EMBL/GenBank/DDBJ databases">
        <authorList>
            <person name="Lanie J.A."/>
            <person name="Ng W.-L."/>
            <person name="Kazmierczak K.M."/>
            <person name="Andrzejewski T.M."/>
            <person name="Davidsen T.M."/>
            <person name="Wayne K.J."/>
            <person name="Tettelin H."/>
            <person name="Glass J.I."/>
            <person name="Rusch D."/>
            <person name="Podicherti R."/>
            <person name="Tsui H.-C.T."/>
            <person name="Winkler M.E."/>
        </authorList>
    </citation>
    <scope>NUCLEOTIDE SEQUENCE</scope>
</reference>
<gene>
    <name evidence="1" type="ORF">METZ01_LOCUS268369</name>
</gene>
<organism evidence="1">
    <name type="scientific">marine metagenome</name>
    <dbReference type="NCBI Taxonomy" id="408172"/>
    <lineage>
        <taxon>unclassified sequences</taxon>
        <taxon>metagenomes</taxon>
        <taxon>ecological metagenomes</taxon>
    </lineage>
</organism>
<protein>
    <submittedName>
        <fullName evidence="1">Uncharacterized protein</fullName>
    </submittedName>
</protein>
<proteinExistence type="predicted"/>